<evidence type="ECO:0000313" key="3">
    <source>
        <dbReference type="Proteomes" id="UP000322225"/>
    </source>
</evidence>
<dbReference type="AlphaFoldDB" id="A0AAJ8LJV1"/>
<organism evidence="2 3">
    <name type="scientific">Kwoniella shandongensis</name>
    <dbReference type="NCBI Taxonomy" id="1734106"/>
    <lineage>
        <taxon>Eukaryota</taxon>
        <taxon>Fungi</taxon>
        <taxon>Dikarya</taxon>
        <taxon>Basidiomycota</taxon>
        <taxon>Agaricomycotina</taxon>
        <taxon>Tremellomycetes</taxon>
        <taxon>Tremellales</taxon>
        <taxon>Cryptococcaceae</taxon>
        <taxon>Kwoniella</taxon>
    </lineage>
</organism>
<dbReference type="RefSeq" id="XP_031860356.2">
    <property type="nucleotide sequence ID" value="XM_032005395.2"/>
</dbReference>
<feature type="region of interest" description="Disordered" evidence="1">
    <location>
        <begin position="108"/>
        <end position="142"/>
    </location>
</feature>
<protein>
    <submittedName>
        <fullName evidence="2">Uncharacterized protein</fullName>
    </submittedName>
</protein>
<feature type="region of interest" description="Disordered" evidence="1">
    <location>
        <begin position="1"/>
        <end position="27"/>
    </location>
</feature>
<evidence type="ECO:0000256" key="1">
    <source>
        <dbReference type="SAM" id="MobiDB-lite"/>
    </source>
</evidence>
<gene>
    <name evidence="2" type="ORF">CI109_104360</name>
</gene>
<accession>A0AAJ8LJV1</accession>
<reference evidence="2" key="2">
    <citation type="submission" date="2024-01" db="EMBL/GenBank/DDBJ databases">
        <title>Comparative genomics of Cryptococcus and Kwoniella reveals pathogenesis evolution and contrasting modes of karyotype evolution via chromosome fusion or intercentromeric recombination.</title>
        <authorList>
            <person name="Coelho M.A."/>
            <person name="David-Palma M."/>
            <person name="Shea T."/>
            <person name="Bowers K."/>
            <person name="McGinley-Smith S."/>
            <person name="Mohammad A.W."/>
            <person name="Gnirke A."/>
            <person name="Yurkov A.M."/>
            <person name="Nowrousian M."/>
            <person name="Sun S."/>
            <person name="Cuomo C.A."/>
            <person name="Heitman J."/>
        </authorList>
    </citation>
    <scope>NUCLEOTIDE SEQUENCE</scope>
    <source>
        <strain evidence="2">CBS 12478</strain>
    </source>
</reference>
<evidence type="ECO:0000313" key="2">
    <source>
        <dbReference type="EMBL" id="WWD19891.1"/>
    </source>
</evidence>
<name>A0AAJ8LJV1_9TREE</name>
<dbReference type="Proteomes" id="UP000322225">
    <property type="component" value="Chromosome 7"/>
</dbReference>
<reference evidence="2" key="1">
    <citation type="submission" date="2017-08" db="EMBL/GenBank/DDBJ databases">
        <authorList>
            <person name="Cuomo C."/>
            <person name="Billmyre B."/>
            <person name="Heitman J."/>
        </authorList>
    </citation>
    <scope>NUCLEOTIDE SEQUENCE</scope>
    <source>
        <strain evidence="2">CBS 12478</strain>
    </source>
</reference>
<proteinExistence type="predicted"/>
<keyword evidence="3" id="KW-1185">Reference proteome</keyword>
<dbReference type="EMBL" id="CP144057">
    <property type="protein sequence ID" value="WWD19891.1"/>
    <property type="molecule type" value="Genomic_DNA"/>
</dbReference>
<dbReference type="KEGG" id="ksn:43589542"/>
<dbReference type="GeneID" id="43589542"/>
<sequence length="234" mass="26083">MNDSEHATKSTQSEITESRTDSHPIGWNCINQNETRTIVEKIEPNFDDNMESTVNSGSIDTNRVLQESEAGMDVEVRPTINGERSETSPTPITKMQSRVDTCTIDGDDIAGPPPMSIAPAQSGDAATADGKKTPVAPIDPNQDDWPHRKWLYREMYGRDFETEDTAEKMIASMEDRPRDIELELSTYERYFGQGTEGKEIHGSELPDGWCSTHVGEVFGQDASKRKGRTTLWGI</sequence>